<dbReference type="GO" id="GO:0043565">
    <property type="term" value="F:sequence-specific DNA binding"/>
    <property type="evidence" value="ECO:0007669"/>
    <property type="project" value="TreeGrafter"/>
</dbReference>
<evidence type="ECO:0000259" key="5">
    <source>
        <dbReference type="PROSITE" id="PS50931"/>
    </source>
</evidence>
<sequence length="302" mass="33942">MDKLNSLQLFVISAELGSFSRAAEELGRTPSAVAKSIGQLEQEVGARLFERTTRSMALTEAGQLYLETAREVLERMRESEEEIAQLHHSLKGRLRINGPLAFGRPFLNGACASFLQQHPDMSLQVDLTDAYIDMLDGRYDLALRLGHSDLPGLIAQPVGESRIVFCASPGYLERHGVPHRPEQLVEHECLVYRHPALGESWLIERAGERLLLPRSGRLNSDNQELLVEACLAGQGVLPCPYWSVLPYLRDGRLRTILDDCHFHPKALGSELLAVYPSTRRATRKISAFIEHLRGYLREQRLV</sequence>
<dbReference type="RefSeq" id="WP_184597469.1">
    <property type="nucleotide sequence ID" value="NZ_JACHLI010000045.1"/>
</dbReference>
<dbReference type="CDD" id="cd08422">
    <property type="entry name" value="PBP2_CrgA_like"/>
    <property type="match status" value="1"/>
</dbReference>
<protein>
    <submittedName>
        <fullName evidence="6">DNA-binding transcriptional LysR family regulator</fullName>
    </submittedName>
</protein>
<dbReference type="Pfam" id="PF00126">
    <property type="entry name" value="HTH_1"/>
    <property type="match status" value="1"/>
</dbReference>
<dbReference type="AlphaFoldDB" id="A0A7W7KSE8"/>
<dbReference type="SUPFAM" id="SSF53850">
    <property type="entry name" value="Periplasmic binding protein-like II"/>
    <property type="match status" value="1"/>
</dbReference>
<dbReference type="FunFam" id="1.10.10.10:FF:000001">
    <property type="entry name" value="LysR family transcriptional regulator"/>
    <property type="match status" value="1"/>
</dbReference>
<comment type="similarity">
    <text evidence="1">Belongs to the LysR transcriptional regulatory family.</text>
</comment>
<dbReference type="GO" id="GO:0003700">
    <property type="term" value="F:DNA-binding transcription factor activity"/>
    <property type="evidence" value="ECO:0007669"/>
    <property type="project" value="InterPro"/>
</dbReference>
<keyword evidence="3 6" id="KW-0238">DNA-binding</keyword>
<dbReference type="GO" id="GO:0006351">
    <property type="term" value="P:DNA-templated transcription"/>
    <property type="evidence" value="ECO:0007669"/>
    <property type="project" value="TreeGrafter"/>
</dbReference>
<dbReference type="PRINTS" id="PR00039">
    <property type="entry name" value="HTHLYSR"/>
</dbReference>
<feature type="domain" description="HTH lysR-type" evidence="5">
    <location>
        <begin position="1"/>
        <end position="59"/>
    </location>
</feature>
<keyword evidence="4" id="KW-0804">Transcription</keyword>
<name>A0A7W7KSE8_PSENT</name>
<dbReference type="Gene3D" id="3.40.190.290">
    <property type="match status" value="1"/>
</dbReference>
<dbReference type="InterPro" id="IPR036388">
    <property type="entry name" value="WH-like_DNA-bd_sf"/>
</dbReference>
<gene>
    <name evidence="6" type="ORF">HNP46_006609</name>
</gene>
<dbReference type="PANTHER" id="PTHR30537">
    <property type="entry name" value="HTH-TYPE TRANSCRIPTIONAL REGULATOR"/>
    <property type="match status" value="1"/>
</dbReference>
<comment type="caution">
    <text evidence="6">The sequence shown here is derived from an EMBL/GenBank/DDBJ whole genome shotgun (WGS) entry which is preliminary data.</text>
</comment>
<evidence type="ECO:0000256" key="2">
    <source>
        <dbReference type="ARBA" id="ARBA00023015"/>
    </source>
</evidence>
<dbReference type="PANTHER" id="PTHR30537:SF5">
    <property type="entry name" value="HTH-TYPE TRANSCRIPTIONAL ACTIVATOR TTDR-RELATED"/>
    <property type="match status" value="1"/>
</dbReference>
<dbReference type="InterPro" id="IPR036390">
    <property type="entry name" value="WH_DNA-bd_sf"/>
</dbReference>
<evidence type="ECO:0000256" key="3">
    <source>
        <dbReference type="ARBA" id="ARBA00023125"/>
    </source>
</evidence>
<dbReference type="Gene3D" id="1.10.10.10">
    <property type="entry name" value="Winged helix-like DNA-binding domain superfamily/Winged helix DNA-binding domain"/>
    <property type="match status" value="1"/>
</dbReference>
<dbReference type="EMBL" id="JACHLI010000045">
    <property type="protein sequence ID" value="MBB4867690.1"/>
    <property type="molecule type" value="Genomic_DNA"/>
</dbReference>
<evidence type="ECO:0000256" key="1">
    <source>
        <dbReference type="ARBA" id="ARBA00009437"/>
    </source>
</evidence>
<evidence type="ECO:0000313" key="6">
    <source>
        <dbReference type="EMBL" id="MBB4867690.1"/>
    </source>
</evidence>
<keyword evidence="2" id="KW-0805">Transcription regulation</keyword>
<evidence type="ECO:0000313" key="7">
    <source>
        <dbReference type="Proteomes" id="UP000566995"/>
    </source>
</evidence>
<dbReference type="InterPro" id="IPR058163">
    <property type="entry name" value="LysR-type_TF_proteobact-type"/>
</dbReference>
<dbReference type="InterPro" id="IPR000847">
    <property type="entry name" value="LysR_HTH_N"/>
</dbReference>
<accession>A0A7W7KSE8</accession>
<dbReference type="Proteomes" id="UP000566995">
    <property type="component" value="Unassembled WGS sequence"/>
</dbReference>
<reference evidence="6 7" key="1">
    <citation type="submission" date="2020-08" db="EMBL/GenBank/DDBJ databases">
        <title>Functional genomics of gut bacteria from endangered species of beetles.</title>
        <authorList>
            <person name="Carlos-Shanley C."/>
        </authorList>
    </citation>
    <scope>NUCLEOTIDE SEQUENCE [LARGE SCALE GENOMIC DNA]</scope>
    <source>
        <strain evidence="6 7">S00179</strain>
    </source>
</reference>
<organism evidence="6 7">
    <name type="scientific">Pseudomonas nitroreducens</name>
    <dbReference type="NCBI Taxonomy" id="46680"/>
    <lineage>
        <taxon>Bacteria</taxon>
        <taxon>Pseudomonadati</taxon>
        <taxon>Pseudomonadota</taxon>
        <taxon>Gammaproteobacteria</taxon>
        <taxon>Pseudomonadales</taxon>
        <taxon>Pseudomonadaceae</taxon>
        <taxon>Pseudomonas</taxon>
    </lineage>
</organism>
<dbReference type="InterPro" id="IPR005119">
    <property type="entry name" value="LysR_subst-bd"/>
</dbReference>
<dbReference type="SUPFAM" id="SSF46785">
    <property type="entry name" value="Winged helix' DNA-binding domain"/>
    <property type="match status" value="1"/>
</dbReference>
<proteinExistence type="inferred from homology"/>
<evidence type="ECO:0000256" key="4">
    <source>
        <dbReference type="ARBA" id="ARBA00023163"/>
    </source>
</evidence>
<dbReference type="PROSITE" id="PS50931">
    <property type="entry name" value="HTH_LYSR"/>
    <property type="match status" value="1"/>
</dbReference>
<dbReference type="Pfam" id="PF03466">
    <property type="entry name" value="LysR_substrate"/>
    <property type="match status" value="1"/>
</dbReference>